<dbReference type="GO" id="GO:0044010">
    <property type="term" value="P:single-species biofilm formation"/>
    <property type="evidence" value="ECO:0007669"/>
    <property type="project" value="TreeGrafter"/>
</dbReference>
<dbReference type="Gene3D" id="3.40.50.150">
    <property type="entry name" value="Vaccinia Virus protein VP39"/>
    <property type="match status" value="1"/>
</dbReference>
<dbReference type="RefSeq" id="WP_093064587.1">
    <property type="nucleotide sequence ID" value="NZ_FNQP01000001.1"/>
</dbReference>
<feature type="domain" description="Glycosyltransferase 2-like" evidence="1">
    <location>
        <begin position="684"/>
        <end position="798"/>
    </location>
</feature>
<sequence length="956" mass="107882">MNKKTLHELYAAHTGKVSDKWSLYLMEYDRLFAPYRDQPLRMLEIGVQNGGSLEIWNQYFSQPIALLGCDINPDCAKLQYDDTHIHVVVGDANASDIHAQILRQSAQFDIVIDDGSHTSGDIIKSFALYFPHVVEGGVFVAEDLHCSYWEKFDGGIFYPYSSMSFFKRLADVINHEHWGVAKTRTDLVEGICAHYGCELDVDLLAQLHSVEFINSMCVVRKAPAASNMLGQRIIAGTQELVVEGHHPLHGCTYQLDSLAEVNNAWSNRAVPPEETIQRVEQELVKVTELLVAREDELKVREGELKAREIELAILYNSTAWKMTKPLRLLADELKHIRHVVMGEAQRVHRVIRRGGGVKNTLLKAIRLYRNQGFAGLKRGFTIAAISAQQISNDYGKWVLTFDTLDDLERQRIAERIAILPSCPLISVVMPCYNPKPEWLAEAIESVRSQSYAHWELCIADDASTDSRIREILNGYMTLDPRIKVVFRETNGHISAASNSALDIATGDYVALLDHDDVLAEQALYWIVDAITAHPDAKLLYSDEDHLNEKGERCLPFFKPVWSPHLACSQAYLGHLVCFKRLYGKPLFDEHLNGAQDYDLWLTLASQCRVEEIIHISKVLYHWRIHPQSTAGNANAKHYADEAGMQAVQKFVAQRYPDNAISVQHGEHMFTYALGFHLPESVVFSIIIPTKDKVELLSECVDSILNGSSWQNFEILILDNRSEMPETFLYFETIQKADSRVRVIPADFEFNWSKLNNYAANYANGDVMVFLNNDTKVISSQWLESLGGYAKLPDVGLVGALLLFEDGSIQHSGVVVGMGGWAEHVYRTYPAIHDGAQPFVSPILTRNVLAVTGACMAISKDKFQRLGGFDESFIICGSDVEICIRAYKSGLFNVMCAEARLFHYESKTRSSYVPAIDFQQSEIKYAPYRVDQVDPFYNSNLSLNTTQPQFTEDHNHA</sequence>
<evidence type="ECO:0000313" key="3">
    <source>
        <dbReference type="Proteomes" id="UP000199397"/>
    </source>
</evidence>
<dbReference type="AlphaFoldDB" id="A0A1H3VW88"/>
<dbReference type="InterPro" id="IPR029063">
    <property type="entry name" value="SAM-dependent_MTases_sf"/>
</dbReference>
<dbReference type="GO" id="GO:0016740">
    <property type="term" value="F:transferase activity"/>
    <property type="evidence" value="ECO:0007669"/>
    <property type="project" value="UniProtKB-KW"/>
</dbReference>
<dbReference type="SUPFAM" id="SSF53448">
    <property type="entry name" value="Nucleotide-diphospho-sugar transferases"/>
    <property type="match status" value="2"/>
</dbReference>
<accession>A0A1H3VW88</accession>
<dbReference type="InterPro" id="IPR001173">
    <property type="entry name" value="Glyco_trans_2-like"/>
</dbReference>
<evidence type="ECO:0000259" key="1">
    <source>
        <dbReference type="Pfam" id="PF00535"/>
    </source>
</evidence>
<dbReference type="STRING" id="525918.SAMN05660964_00265"/>
<feature type="domain" description="Glycosyltransferase 2-like" evidence="1">
    <location>
        <begin position="426"/>
        <end position="535"/>
    </location>
</feature>
<name>A0A1H3VW88_9GAMM</name>
<dbReference type="Proteomes" id="UP000199397">
    <property type="component" value="Unassembled WGS sequence"/>
</dbReference>
<dbReference type="InterPro" id="IPR029044">
    <property type="entry name" value="Nucleotide-diphossugar_trans"/>
</dbReference>
<dbReference type="SUPFAM" id="SSF53335">
    <property type="entry name" value="S-adenosyl-L-methionine-dependent methyltransferases"/>
    <property type="match status" value="1"/>
</dbReference>
<keyword evidence="3" id="KW-1185">Reference proteome</keyword>
<dbReference type="EMBL" id="FNQP01000001">
    <property type="protein sequence ID" value="SDZ78474.1"/>
    <property type="molecule type" value="Genomic_DNA"/>
</dbReference>
<dbReference type="InterPro" id="IPR050834">
    <property type="entry name" value="Glycosyltransf_2"/>
</dbReference>
<dbReference type="OrthoDB" id="9179784at2"/>
<dbReference type="Pfam" id="PF00535">
    <property type="entry name" value="Glycos_transf_2"/>
    <property type="match status" value="2"/>
</dbReference>
<proteinExistence type="predicted"/>
<keyword evidence="2" id="KW-0808">Transferase</keyword>
<dbReference type="CDD" id="cd04184">
    <property type="entry name" value="GT2_RfbC_Mx_like"/>
    <property type="match status" value="1"/>
</dbReference>
<reference evidence="2 3" key="1">
    <citation type="submission" date="2016-10" db="EMBL/GenBank/DDBJ databases">
        <authorList>
            <person name="de Groot N.N."/>
        </authorList>
    </citation>
    <scope>NUCLEOTIDE SEQUENCE [LARGE SCALE GENOMIC DNA]</scope>
    <source>
        <strain evidence="2 3">DSM 21228</strain>
    </source>
</reference>
<dbReference type="Gene3D" id="3.90.550.10">
    <property type="entry name" value="Spore Coat Polysaccharide Biosynthesis Protein SpsA, Chain A"/>
    <property type="match status" value="2"/>
</dbReference>
<evidence type="ECO:0000313" key="2">
    <source>
        <dbReference type="EMBL" id="SDZ78474.1"/>
    </source>
</evidence>
<gene>
    <name evidence="2" type="ORF">SAMN05660964_00265</name>
</gene>
<dbReference type="PANTHER" id="PTHR43685:SF2">
    <property type="entry name" value="GLYCOSYLTRANSFERASE 2-LIKE DOMAIN-CONTAINING PROTEIN"/>
    <property type="match status" value="1"/>
</dbReference>
<organism evidence="2 3">
    <name type="scientific">Thiothrix caldifontis</name>
    <dbReference type="NCBI Taxonomy" id="525918"/>
    <lineage>
        <taxon>Bacteria</taxon>
        <taxon>Pseudomonadati</taxon>
        <taxon>Pseudomonadota</taxon>
        <taxon>Gammaproteobacteria</taxon>
        <taxon>Thiotrichales</taxon>
        <taxon>Thiotrichaceae</taxon>
        <taxon>Thiothrix</taxon>
    </lineage>
</organism>
<protein>
    <submittedName>
        <fullName evidence="2">Glycosyltransferase, GT2 family</fullName>
    </submittedName>
</protein>
<dbReference type="PANTHER" id="PTHR43685">
    <property type="entry name" value="GLYCOSYLTRANSFERASE"/>
    <property type="match status" value="1"/>
</dbReference>